<keyword evidence="2" id="KW-1185">Reference proteome</keyword>
<name>A0ABQ0SRM7_9BACL</name>
<comment type="caution">
    <text evidence="1">The sequence shown here is derived from an EMBL/GenBank/DDBJ whole genome shotgun (WGS) entry which is preliminary data.</text>
</comment>
<accession>A0ABQ0SRM7</accession>
<sequence>MAARFHHALFARDFAARIGCALSCDFILHKCSEGSANGFGAAKFSKGDV</sequence>
<evidence type="ECO:0000313" key="1">
    <source>
        <dbReference type="EMBL" id="GED26493.1"/>
    </source>
</evidence>
<reference evidence="1 2" key="1">
    <citation type="submission" date="2019-06" db="EMBL/GenBank/DDBJ databases">
        <title>Whole genome shotgun sequence of Brevibacillus agri NBRC 15538.</title>
        <authorList>
            <person name="Hosoyama A."/>
            <person name="Uohara A."/>
            <person name="Ohji S."/>
            <person name="Ichikawa N."/>
        </authorList>
    </citation>
    <scope>NUCLEOTIDE SEQUENCE [LARGE SCALE GENOMIC DNA]</scope>
    <source>
        <strain evidence="1 2">NBRC 15538</strain>
    </source>
</reference>
<dbReference type="EMBL" id="BJOD01000024">
    <property type="protein sequence ID" value="GED26493.1"/>
    <property type="molecule type" value="Genomic_DNA"/>
</dbReference>
<protein>
    <submittedName>
        <fullName evidence="1">Uncharacterized protein</fullName>
    </submittedName>
</protein>
<evidence type="ECO:0000313" key="2">
    <source>
        <dbReference type="Proteomes" id="UP000317180"/>
    </source>
</evidence>
<proteinExistence type="predicted"/>
<gene>
    <name evidence="1" type="ORF">BAG01nite_25950</name>
</gene>
<organism evidence="1 2">
    <name type="scientific">Brevibacillus agri</name>
    <dbReference type="NCBI Taxonomy" id="51101"/>
    <lineage>
        <taxon>Bacteria</taxon>
        <taxon>Bacillati</taxon>
        <taxon>Bacillota</taxon>
        <taxon>Bacilli</taxon>
        <taxon>Bacillales</taxon>
        <taxon>Paenibacillaceae</taxon>
        <taxon>Brevibacillus</taxon>
    </lineage>
</organism>
<dbReference type="Proteomes" id="UP000317180">
    <property type="component" value="Unassembled WGS sequence"/>
</dbReference>